<sequence length="494" mass="57786">MIIKVFEALGQLYHPKIFPQNTFLFRLAESCNLEVIYDEYQTNIKACDSGDESDEIFRTDDIEKFRKQYIPGRISSVILFTKVITYSAINIFKYLILNGVTFPKNQDYGKLAVRQGNLEIIKLLEQYGMTFHNCLKKALYCRQNRLIDWLIENYNQTKIVISKTTNIKGLAFCLENGIIAGFKNVYSSLYELKDKDFLKYVTKFKVPDISLYRTPYFDPIIMTLEKNDIEFFDIFYENKFKLKSAPPEEVLPNIKGPVAIKLLEMCDSTYTFYKEFFSVLILSLIENQDVETLQAIVDKNLLNTDFNELDRITMNFRYRVFSKVFSKNNQELFDVIFDNYVAFSPCVLYEFLGPNFDDFRIVDKNSVEMIKKAINKYHISYRSSIGFLLLRNAVLSNDFDYLKELINKKAPLSLIKAQQPSLLERYSVWNVPCIYDVAISPVIYLDENFTSFHVLTEININPISVDIIKYLYERGITVDLNAEQLYQLLETNDV</sequence>
<evidence type="ECO:0008006" key="3">
    <source>
        <dbReference type="Google" id="ProtNLM"/>
    </source>
</evidence>
<proteinExistence type="predicted"/>
<dbReference type="SUPFAM" id="SSF48403">
    <property type="entry name" value="Ankyrin repeat"/>
    <property type="match status" value="1"/>
</dbReference>
<dbReference type="PANTHER" id="PTHR24159">
    <property type="match status" value="1"/>
</dbReference>
<dbReference type="SMR" id="A2E237"/>
<dbReference type="Proteomes" id="UP000001542">
    <property type="component" value="Unassembled WGS sequence"/>
</dbReference>
<reference evidence="1" key="1">
    <citation type="submission" date="2006-10" db="EMBL/GenBank/DDBJ databases">
        <authorList>
            <person name="Amadeo P."/>
            <person name="Zhao Q."/>
            <person name="Wortman J."/>
            <person name="Fraser-Liggett C."/>
            <person name="Carlton J."/>
        </authorList>
    </citation>
    <scope>NUCLEOTIDE SEQUENCE</scope>
    <source>
        <strain evidence="1">G3</strain>
    </source>
</reference>
<gene>
    <name evidence="1" type="ORF">TVAG_463850</name>
</gene>
<evidence type="ECO:0000313" key="2">
    <source>
        <dbReference type="Proteomes" id="UP000001542"/>
    </source>
</evidence>
<dbReference type="VEuPathDB" id="TrichDB:TVAG_463850"/>
<dbReference type="KEGG" id="tva:4771227"/>
<dbReference type="AlphaFoldDB" id="A2E237"/>
<evidence type="ECO:0000313" key="1">
    <source>
        <dbReference type="EMBL" id="EAY13251.1"/>
    </source>
</evidence>
<keyword evidence="2" id="KW-1185">Reference proteome</keyword>
<name>A2E237_TRIV3</name>
<protein>
    <recommendedName>
        <fullName evidence="3">DUF3447 domain-containing protein</fullName>
    </recommendedName>
</protein>
<dbReference type="RefSeq" id="XP_001325474.1">
    <property type="nucleotide sequence ID" value="XM_001325439.1"/>
</dbReference>
<dbReference type="PANTHER" id="PTHR24159:SF5">
    <property type="entry name" value="ANK_REP_REGION DOMAIN-CONTAINING PROTEIN"/>
    <property type="match status" value="1"/>
</dbReference>
<dbReference type="VEuPathDB" id="TrichDB:TVAGG3_1049000"/>
<dbReference type="InterPro" id="IPR036770">
    <property type="entry name" value="Ankyrin_rpt-contain_sf"/>
</dbReference>
<dbReference type="InParanoid" id="A2E237"/>
<reference evidence="1" key="2">
    <citation type="journal article" date="2007" name="Science">
        <title>Draft genome sequence of the sexually transmitted pathogen Trichomonas vaginalis.</title>
        <authorList>
            <person name="Carlton J.M."/>
            <person name="Hirt R.P."/>
            <person name="Silva J.C."/>
            <person name="Delcher A.L."/>
            <person name="Schatz M."/>
            <person name="Zhao Q."/>
            <person name="Wortman J.R."/>
            <person name="Bidwell S.L."/>
            <person name="Alsmark U.C.M."/>
            <person name="Besteiro S."/>
            <person name="Sicheritz-Ponten T."/>
            <person name="Noel C.J."/>
            <person name="Dacks J.B."/>
            <person name="Foster P.G."/>
            <person name="Simillion C."/>
            <person name="Van de Peer Y."/>
            <person name="Miranda-Saavedra D."/>
            <person name="Barton G.J."/>
            <person name="Westrop G.D."/>
            <person name="Mueller S."/>
            <person name="Dessi D."/>
            <person name="Fiori P.L."/>
            <person name="Ren Q."/>
            <person name="Paulsen I."/>
            <person name="Zhang H."/>
            <person name="Bastida-Corcuera F.D."/>
            <person name="Simoes-Barbosa A."/>
            <person name="Brown M.T."/>
            <person name="Hayes R.D."/>
            <person name="Mukherjee M."/>
            <person name="Okumura C.Y."/>
            <person name="Schneider R."/>
            <person name="Smith A.J."/>
            <person name="Vanacova S."/>
            <person name="Villalvazo M."/>
            <person name="Haas B.J."/>
            <person name="Pertea M."/>
            <person name="Feldblyum T.V."/>
            <person name="Utterback T.R."/>
            <person name="Shu C.L."/>
            <person name="Osoegawa K."/>
            <person name="de Jong P.J."/>
            <person name="Hrdy I."/>
            <person name="Horvathova L."/>
            <person name="Zubacova Z."/>
            <person name="Dolezal P."/>
            <person name="Malik S.B."/>
            <person name="Logsdon J.M. Jr."/>
            <person name="Henze K."/>
            <person name="Gupta A."/>
            <person name="Wang C.C."/>
            <person name="Dunne R.L."/>
            <person name="Upcroft J.A."/>
            <person name="Upcroft P."/>
            <person name="White O."/>
            <person name="Salzberg S.L."/>
            <person name="Tang P."/>
            <person name="Chiu C.-H."/>
            <person name="Lee Y.-S."/>
            <person name="Embley T.M."/>
            <person name="Coombs G.H."/>
            <person name="Mottram J.C."/>
            <person name="Tachezy J."/>
            <person name="Fraser-Liggett C.M."/>
            <person name="Johnson P.J."/>
        </authorList>
    </citation>
    <scope>NUCLEOTIDE SEQUENCE [LARGE SCALE GENOMIC DNA]</scope>
    <source>
        <strain evidence="1">G3</strain>
    </source>
</reference>
<dbReference type="EMBL" id="DS113288">
    <property type="protein sequence ID" value="EAY13251.1"/>
    <property type="molecule type" value="Genomic_DNA"/>
</dbReference>
<accession>A2E237</accession>
<organism evidence="1 2">
    <name type="scientific">Trichomonas vaginalis (strain ATCC PRA-98 / G3)</name>
    <dbReference type="NCBI Taxonomy" id="412133"/>
    <lineage>
        <taxon>Eukaryota</taxon>
        <taxon>Metamonada</taxon>
        <taxon>Parabasalia</taxon>
        <taxon>Trichomonadida</taxon>
        <taxon>Trichomonadidae</taxon>
        <taxon>Trichomonas</taxon>
    </lineage>
</organism>